<dbReference type="Proteomes" id="UP000192042">
    <property type="component" value="Chromosome I"/>
</dbReference>
<sequence length="184" mass="20479">MSETVYIGFGSNVGNRIDLCDRAVTLLSLLPHSRLSGVSLLYETEPVQDGAHPGEGWFLNGVVQIETDITPHSLLSVLREIERSLGRDESDRAGPRTIDLDLLFYGDRVIDEPGLRVPHPRLHQRRFVLIPLNELDPLLVHPTMGQTVSRLLSDVKDSSDVRLLFPQPSTRYGSRPSCSPPPHS</sequence>
<evidence type="ECO:0000256" key="10">
    <source>
        <dbReference type="ARBA" id="ARBA00029409"/>
    </source>
</evidence>
<dbReference type="OrthoDB" id="9808041at2"/>
<evidence type="ECO:0000256" key="4">
    <source>
        <dbReference type="ARBA" id="ARBA00016218"/>
    </source>
</evidence>
<dbReference type="Pfam" id="PF01288">
    <property type="entry name" value="HPPK"/>
    <property type="match status" value="1"/>
</dbReference>
<dbReference type="GO" id="GO:0046656">
    <property type="term" value="P:folic acid biosynthetic process"/>
    <property type="evidence" value="ECO:0007669"/>
    <property type="project" value="UniProtKB-KW"/>
</dbReference>
<dbReference type="GO" id="GO:0046654">
    <property type="term" value="P:tetrahydrofolate biosynthetic process"/>
    <property type="evidence" value="ECO:0007669"/>
    <property type="project" value="UniProtKB-UniPathway"/>
</dbReference>
<dbReference type="GO" id="GO:0003848">
    <property type="term" value="F:2-amino-4-hydroxy-6-hydroxymethyldihydropteridine diphosphokinase activity"/>
    <property type="evidence" value="ECO:0007669"/>
    <property type="project" value="UniProtKB-EC"/>
</dbReference>
<dbReference type="GO" id="GO:0005524">
    <property type="term" value="F:ATP binding"/>
    <property type="evidence" value="ECO:0007669"/>
    <property type="project" value="UniProtKB-KW"/>
</dbReference>
<evidence type="ECO:0000259" key="14">
    <source>
        <dbReference type="PROSITE" id="PS00794"/>
    </source>
</evidence>
<accession>A0A1W1I3X0</accession>
<evidence type="ECO:0000256" key="12">
    <source>
        <dbReference type="ARBA" id="ARBA00033413"/>
    </source>
</evidence>
<keyword evidence="9" id="KW-0289">Folate biosynthesis</keyword>
<keyword evidence="6" id="KW-0547">Nucleotide-binding</keyword>
<dbReference type="GO" id="GO:0016301">
    <property type="term" value="F:kinase activity"/>
    <property type="evidence" value="ECO:0007669"/>
    <property type="project" value="UniProtKB-KW"/>
</dbReference>
<organism evidence="15 16">
    <name type="scientific">Nitrospira japonica</name>
    <dbReference type="NCBI Taxonomy" id="1325564"/>
    <lineage>
        <taxon>Bacteria</taxon>
        <taxon>Pseudomonadati</taxon>
        <taxon>Nitrospirota</taxon>
        <taxon>Nitrospiria</taxon>
        <taxon>Nitrospirales</taxon>
        <taxon>Nitrospiraceae</taxon>
        <taxon>Nitrospira</taxon>
    </lineage>
</organism>
<dbReference type="EC" id="2.7.6.3" evidence="3"/>
<evidence type="ECO:0000256" key="2">
    <source>
        <dbReference type="ARBA" id="ARBA00005810"/>
    </source>
</evidence>
<keyword evidence="7 15" id="KW-0418">Kinase</keyword>
<dbReference type="AlphaFoldDB" id="A0A1W1I3X0"/>
<protein>
    <recommendedName>
        <fullName evidence="4">2-amino-4-hydroxy-6-hydroxymethyldihydropteridine pyrophosphokinase</fullName>
        <ecNumber evidence="3">2.7.6.3</ecNumber>
    </recommendedName>
    <alternativeName>
        <fullName evidence="11">6-hydroxymethyl-7,8-dihydropterin pyrophosphokinase</fullName>
    </alternativeName>
    <alternativeName>
        <fullName evidence="12">7,8-dihydro-6-hydroxymethylpterin-pyrophosphokinase</fullName>
    </alternativeName>
</protein>
<dbReference type="KEGG" id="nja:NSJP_1545"/>
<gene>
    <name evidence="15" type="primary">folK</name>
    <name evidence="15" type="ORF">NSJP_1545</name>
</gene>
<dbReference type="NCBIfam" id="TIGR01498">
    <property type="entry name" value="folK"/>
    <property type="match status" value="1"/>
</dbReference>
<evidence type="ECO:0000256" key="5">
    <source>
        <dbReference type="ARBA" id="ARBA00022679"/>
    </source>
</evidence>
<dbReference type="EMBL" id="LT828648">
    <property type="protein sequence ID" value="SLM47717.1"/>
    <property type="molecule type" value="Genomic_DNA"/>
</dbReference>
<dbReference type="InterPro" id="IPR035907">
    <property type="entry name" value="Hppk_sf"/>
</dbReference>
<evidence type="ECO:0000313" key="16">
    <source>
        <dbReference type="Proteomes" id="UP000192042"/>
    </source>
</evidence>
<keyword evidence="16" id="KW-1185">Reference proteome</keyword>
<evidence type="ECO:0000256" key="11">
    <source>
        <dbReference type="ARBA" id="ARBA00029766"/>
    </source>
</evidence>
<evidence type="ECO:0000256" key="6">
    <source>
        <dbReference type="ARBA" id="ARBA00022741"/>
    </source>
</evidence>
<evidence type="ECO:0000256" key="8">
    <source>
        <dbReference type="ARBA" id="ARBA00022840"/>
    </source>
</evidence>
<comment type="pathway">
    <text evidence="1">Cofactor biosynthesis; tetrahydrofolate biosynthesis; 2-amino-4-hydroxy-6-hydroxymethyl-7,8-dihydropteridine diphosphate from 7,8-dihydroneopterin triphosphate: step 4/4.</text>
</comment>
<reference evidence="15 16" key="1">
    <citation type="submission" date="2017-03" db="EMBL/GenBank/DDBJ databases">
        <authorList>
            <person name="Afonso C.L."/>
            <person name="Miller P.J."/>
            <person name="Scott M.A."/>
            <person name="Spackman E."/>
            <person name="Goraichik I."/>
            <person name="Dimitrov K.M."/>
            <person name="Suarez D.L."/>
            <person name="Swayne D.E."/>
        </authorList>
    </citation>
    <scope>NUCLEOTIDE SEQUENCE [LARGE SCALE GENOMIC DNA]</scope>
    <source>
        <strain evidence="15">Genome sequencing of Nitrospira japonica strain NJ11</strain>
    </source>
</reference>
<name>A0A1W1I3X0_9BACT</name>
<evidence type="ECO:0000313" key="15">
    <source>
        <dbReference type="EMBL" id="SLM47717.1"/>
    </source>
</evidence>
<keyword evidence="8" id="KW-0067">ATP-binding</keyword>
<dbReference type="STRING" id="1325564.NSJP_1545"/>
<feature type="region of interest" description="Disordered" evidence="13">
    <location>
        <begin position="165"/>
        <end position="184"/>
    </location>
</feature>
<dbReference type="RefSeq" id="WP_080886208.1">
    <property type="nucleotide sequence ID" value="NZ_LT828648.1"/>
</dbReference>
<dbReference type="SUPFAM" id="SSF55083">
    <property type="entry name" value="6-hydroxymethyl-7,8-dihydropterin pyrophosphokinase, HPPK"/>
    <property type="match status" value="1"/>
</dbReference>
<keyword evidence="5 15" id="KW-0808">Transferase</keyword>
<evidence type="ECO:0000256" key="3">
    <source>
        <dbReference type="ARBA" id="ARBA00013253"/>
    </source>
</evidence>
<dbReference type="CDD" id="cd00483">
    <property type="entry name" value="HPPK"/>
    <property type="match status" value="1"/>
</dbReference>
<evidence type="ECO:0000256" key="7">
    <source>
        <dbReference type="ARBA" id="ARBA00022777"/>
    </source>
</evidence>
<feature type="domain" description="7,8-dihydro-6-hydroxymethylpterin-pyrophosphokinase" evidence="14">
    <location>
        <begin position="92"/>
        <end position="103"/>
    </location>
</feature>
<dbReference type="UniPathway" id="UPA00077">
    <property type="reaction ID" value="UER00155"/>
</dbReference>
<comment type="function">
    <text evidence="10">Catalyzes the transfer of pyrophosphate from adenosine triphosphate (ATP) to 6-hydroxymethyl-7,8-dihydropterin, an enzymatic step in folate biosynthesis pathway.</text>
</comment>
<dbReference type="PROSITE" id="PS00794">
    <property type="entry name" value="HPPK"/>
    <property type="match status" value="1"/>
</dbReference>
<dbReference type="Gene3D" id="3.30.70.560">
    <property type="entry name" value="7,8-Dihydro-6-hydroxymethylpterin-pyrophosphokinase HPPK"/>
    <property type="match status" value="1"/>
</dbReference>
<evidence type="ECO:0000256" key="9">
    <source>
        <dbReference type="ARBA" id="ARBA00022909"/>
    </source>
</evidence>
<dbReference type="InterPro" id="IPR000550">
    <property type="entry name" value="Hppk"/>
</dbReference>
<evidence type="ECO:0000256" key="1">
    <source>
        <dbReference type="ARBA" id="ARBA00005051"/>
    </source>
</evidence>
<dbReference type="PANTHER" id="PTHR43071">
    <property type="entry name" value="2-AMINO-4-HYDROXY-6-HYDROXYMETHYLDIHYDROPTERIDINE PYROPHOSPHOKINASE"/>
    <property type="match status" value="1"/>
</dbReference>
<evidence type="ECO:0000256" key="13">
    <source>
        <dbReference type="SAM" id="MobiDB-lite"/>
    </source>
</evidence>
<comment type="similarity">
    <text evidence="2">Belongs to the HPPK family.</text>
</comment>
<dbReference type="PANTHER" id="PTHR43071:SF1">
    <property type="entry name" value="2-AMINO-4-HYDROXY-6-HYDROXYMETHYLDIHYDROPTERIDINE PYROPHOSPHOKINASE"/>
    <property type="match status" value="1"/>
</dbReference>
<proteinExistence type="inferred from homology"/>